<keyword evidence="3" id="KW-1185">Reference proteome</keyword>
<dbReference type="PANTHER" id="PTHR36842:SF1">
    <property type="entry name" value="PROTEIN TOLB"/>
    <property type="match status" value="1"/>
</dbReference>
<gene>
    <name evidence="2" type="ORF">M0G41_08585</name>
</gene>
<dbReference type="Gene3D" id="2.120.10.30">
    <property type="entry name" value="TolB, C-terminal domain"/>
    <property type="match status" value="2"/>
</dbReference>
<sequence length="811" mass="87922">MALVLTLAAGNAWSQWIHRYAKLSDFGHHIYLEQHELPFVAHGPIDPAASPLGGELALAAQGWIWILDLESGVARRITSGAAVDSRPRWSPDGQRLAFIRDDGADTAIVVRDLASGSESVVNTPAIELDPEFSADGVHLYYSSGRGEVLSLWRRHLAAGTDERLTDLPQVERNARRLPDGSGLLYLHGDGPTRALRLRDFLTGTDLPVRVNSLTYHLTADVHPSERVIVFSSPTDNDYHLYTMDLDRPGPAARLTDGTGYALTPAFSADGSRIYYVEPDARQQFQLKQIPTFGGTPQPVEIRRWDHGVELGTLVVETRDVGGELQPARLAIREAGGHPVATSHGPTFFDSQTGRHYFYSPGRVELQVPVGGYEIIAARGPMTLTASAQARVSVKSPAQASLVLRTLWSATEAGYVSVDQHVHLNGDGQHRATHEDMLRLLAGEDLDQINPMSWNRWERGIDIPLIGKQSERDGHVVDQSQEVRSHFHGHVGLARTDEVYRPWFWGPTNPRFGSVDQSNGSAIAFAERQGGFATYVHPLTGDGDPFIDPATSGIPLELVADGVLTERLGLEIVCAWTSPLGNSELWYRFLNIGRPMAAMSGTDAWADFHRTPAMGTARTYVRRPAAGEGYDAVLDASIAGRSFVTTGPALEFELGDGAQPGDVVAAGEQRWRAKLASATAVDRFEIVVNGEVVHTAAGVEAGKTRTLEGSVRLPAGGWVAARVYASEVVDDPWPSMAKRPFAHSSPIWIGEVGSVDPSARARASADLLRALDAAGARYKAAYGDTPMPTMQTRFDAARAKLAELATVPGADR</sequence>
<comment type="caution">
    <text evidence="2">The sequence shown here is derived from an EMBL/GenBank/DDBJ whole genome shotgun (WGS) entry which is preliminary data.</text>
</comment>
<dbReference type="Pfam" id="PF07676">
    <property type="entry name" value="PD40"/>
    <property type="match status" value="3"/>
</dbReference>
<proteinExistence type="inferred from homology"/>
<evidence type="ECO:0000313" key="3">
    <source>
        <dbReference type="Proteomes" id="UP001431449"/>
    </source>
</evidence>
<evidence type="ECO:0000313" key="2">
    <source>
        <dbReference type="EMBL" id="MCK7593724.1"/>
    </source>
</evidence>
<name>A0ABT0GGQ6_9GAMM</name>
<comment type="similarity">
    <text evidence="1">Belongs to the TolB family.</text>
</comment>
<dbReference type="NCBIfam" id="NF038032">
    <property type="entry name" value="CehA_McbA_metalo"/>
    <property type="match status" value="1"/>
</dbReference>
<accession>A0ABT0GGQ6</accession>
<dbReference type="RefSeq" id="WP_248207886.1">
    <property type="nucleotide sequence ID" value="NZ_JALNMH010000006.1"/>
</dbReference>
<dbReference type="InterPro" id="IPR011659">
    <property type="entry name" value="WD40"/>
</dbReference>
<dbReference type="SUPFAM" id="SSF82171">
    <property type="entry name" value="DPP6 N-terminal domain-like"/>
    <property type="match status" value="1"/>
</dbReference>
<dbReference type="Proteomes" id="UP001431449">
    <property type="component" value="Unassembled WGS sequence"/>
</dbReference>
<organism evidence="2 3">
    <name type="scientific">Pseudomarimonas salicorniae</name>
    <dbReference type="NCBI Taxonomy" id="2933270"/>
    <lineage>
        <taxon>Bacteria</taxon>
        <taxon>Pseudomonadati</taxon>
        <taxon>Pseudomonadota</taxon>
        <taxon>Gammaproteobacteria</taxon>
        <taxon>Lysobacterales</taxon>
        <taxon>Lysobacteraceae</taxon>
        <taxon>Pseudomarimonas</taxon>
    </lineage>
</organism>
<protein>
    <submittedName>
        <fullName evidence="2">CehA/McbA family metallohydrolase</fullName>
    </submittedName>
</protein>
<dbReference type="PANTHER" id="PTHR36842">
    <property type="entry name" value="PROTEIN TOLB HOMOLOG"/>
    <property type="match status" value="1"/>
</dbReference>
<dbReference type="InterPro" id="IPR011042">
    <property type="entry name" value="6-blade_b-propeller_TolB-like"/>
</dbReference>
<dbReference type="EMBL" id="JALNMH010000006">
    <property type="protein sequence ID" value="MCK7593724.1"/>
    <property type="molecule type" value="Genomic_DNA"/>
</dbReference>
<evidence type="ECO:0000256" key="1">
    <source>
        <dbReference type="ARBA" id="ARBA00009820"/>
    </source>
</evidence>
<reference evidence="2" key="1">
    <citation type="submission" date="2022-04" db="EMBL/GenBank/DDBJ databases">
        <title>Lysobacter sp. CAU 1642 isolated from sea sand.</title>
        <authorList>
            <person name="Kim W."/>
        </authorList>
    </citation>
    <scope>NUCLEOTIDE SEQUENCE</scope>
    <source>
        <strain evidence="2">CAU 1642</strain>
    </source>
</reference>